<feature type="domain" description="HAMP" evidence="12">
    <location>
        <begin position="186"/>
        <end position="237"/>
    </location>
</feature>
<evidence type="ECO:0000256" key="7">
    <source>
        <dbReference type="PROSITE-ProRule" id="PRU00169"/>
    </source>
</evidence>
<dbReference type="Gene3D" id="3.40.50.2300">
    <property type="match status" value="1"/>
</dbReference>
<dbReference type="RefSeq" id="WP_340338011.1">
    <property type="nucleotide sequence ID" value="NZ_JBBKZS010000013.1"/>
</dbReference>
<dbReference type="Pfam" id="PF00672">
    <property type="entry name" value="HAMP"/>
    <property type="match status" value="1"/>
</dbReference>
<keyword evidence="5 13" id="KW-0808">Transferase</keyword>
<dbReference type="SMART" id="SM00387">
    <property type="entry name" value="HATPase_c"/>
    <property type="match status" value="1"/>
</dbReference>
<dbReference type="InterPro" id="IPR001789">
    <property type="entry name" value="Sig_transdc_resp-reg_receiver"/>
</dbReference>
<dbReference type="CDD" id="cd06225">
    <property type="entry name" value="HAMP"/>
    <property type="match status" value="1"/>
</dbReference>
<proteinExistence type="predicted"/>
<keyword evidence="9" id="KW-0472">Membrane</keyword>
<dbReference type="Pfam" id="PF00512">
    <property type="entry name" value="HisKA"/>
    <property type="match status" value="1"/>
</dbReference>
<keyword evidence="14" id="KW-1185">Reference proteome</keyword>
<comment type="catalytic activity">
    <reaction evidence="1">
        <text>ATP + protein L-histidine = ADP + protein N-phospho-L-histidine.</text>
        <dbReference type="EC" id="2.7.13.3"/>
    </reaction>
</comment>
<evidence type="ECO:0000256" key="2">
    <source>
        <dbReference type="ARBA" id="ARBA00004370"/>
    </source>
</evidence>
<evidence type="ECO:0000259" key="12">
    <source>
        <dbReference type="PROSITE" id="PS50885"/>
    </source>
</evidence>
<keyword evidence="8" id="KW-0175">Coiled coil</keyword>
<dbReference type="InterPro" id="IPR036890">
    <property type="entry name" value="HATPase_C_sf"/>
</dbReference>
<evidence type="ECO:0000313" key="14">
    <source>
        <dbReference type="Proteomes" id="UP001367030"/>
    </source>
</evidence>
<comment type="subcellular location">
    <subcellularLocation>
        <location evidence="2">Membrane</location>
    </subcellularLocation>
</comment>
<evidence type="ECO:0000256" key="4">
    <source>
        <dbReference type="ARBA" id="ARBA00022553"/>
    </source>
</evidence>
<evidence type="ECO:0000259" key="10">
    <source>
        <dbReference type="PROSITE" id="PS50109"/>
    </source>
</evidence>
<dbReference type="SUPFAM" id="SSF47384">
    <property type="entry name" value="Homodimeric domain of signal transducing histidine kinase"/>
    <property type="match status" value="1"/>
</dbReference>
<keyword evidence="4 7" id="KW-0597">Phosphoprotein</keyword>
<organism evidence="13 14">
    <name type="scientific">Variovorax robiniae</name>
    <dbReference type="NCBI Taxonomy" id="1836199"/>
    <lineage>
        <taxon>Bacteria</taxon>
        <taxon>Pseudomonadati</taxon>
        <taxon>Pseudomonadota</taxon>
        <taxon>Betaproteobacteria</taxon>
        <taxon>Burkholderiales</taxon>
        <taxon>Comamonadaceae</taxon>
        <taxon>Variovorax</taxon>
    </lineage>
</organism>
<dbReference type="Gene3D" id="1.10.287.130">
    <property type="match status" value="1"/>
</dbReference>
<keyword evidence="6 13" id="KW-0418">Kinase</keyword>
<feature type="transmembrane region" description="Helical" evidence="9">
    <location>
        <begin position="162"/>
        <end position="185"/>
    </location>
</feature>
<dbReference type="PRINTS" id="PR00344">
    <property type="entry name" value="BCTRLSENSOR"/>
</dbReference>
<evidence type="ECO:0000256" key="1">
    <source>
        <dbReference type="ARBA" id="ARBA00000085"/>
    </source>
</evidence>
<dbReference type="GO" id="GO:0004673">
    <property type="term" value="F:protein histidine kinase activity"/>
    <property type="evidence" value="ECO:0007669"/>
    <property type="project" value="UniProtKB-EC"/>
</dbReference>
<dbReference type="SMART" id="SM00304">
    <property type="entry name" value="HAMP"/>
    <property type="match status" value="1"/>
</dbReference>
<dbReference type="Pfam" id="PF00072">
    <property type="entry name" value="Response_reg"/>
    <property type="match status" value="1"/>
</dbReference>
<evidence type="ECO:0000256" key="6">
    <source>
        <dbReference type="ARBA" id="ARBA00022777"/>
    </source>
</evidence>
<feature type="coiled-coil region" evidence="8">
    <location>
        <begin position="236"/>
        <end position="263"/>
    </location>
</feature>
<gene>
    <name evidence="13" type="ORF">WKW79_25470</name>
</gene>
<reference evidence="13 14" key="1">
    <citation type="submission" date="2024-03" db="EMBL/GenBank/DDBJ databases">
        <title>Novel species of the genus Variovorax.</title>
        <authorList>
            <person name="Liu Q."/>
            <person name="Xin Y.-H."/>
        </authorList>
    </citation>
    <scope>NUCLEOTIDE SEQUENCE [LARGE SCALE GENOMIC DNA]</scope>
    <source>
        <strain evidence="13 14">KACC 18901</strain>
    </source>
</reference>
<feature type="domain" description="Response regulatory" evidence="11">
    <location>
        <begin position="509"/>
        <end position="629"/>
    </location>
</feature>
<dbReference type="PANTHER" id="PTHR43047">
    <property type="entry name" value="TWO-COMPONENT HISTIDINE PROTEIN KINASE"/>
    <property type="match status" value="1"/>
</dbReference>
<evidence type="ECO:0000256" key="5">
    <source>
        <dbReference type="ARBA" id="ARBA00022679"/>
    </source>
</evidence>
<dbReference type="EMBL" id="JBBKZS010000013">
    <property type="protein sequence ID" value="MEJ8857944.1"/>
    <property type="molecule type" value="Genomic_DNA"/>
</dbReference>
<evidence type="ECO:0000256" key="9">
    <source>
        <dbReference type="SAM" id="Phobius"/>
    </source>
</evidence>
<dbReference type="CDD" id="cd00156">
    <property type="entry name" value="REC"/>
    <property type="match status" value="1"/>
</dbReference>
<dbReference type="Gene3D" id="3.30.565.10">
    <property type="entry name" value="Histidine kinase-like ATPase, C-terminal domain"/>
    <property type="match status" value="1"/>
</dbReference>
<dbReference type="PANTHER" id="PTHR43047:SF9">
    <property type="entry name" value="HISTIDINE KINASE"/>
    <property type="match status" value="1"/>
</dbReference>
<evidence type="ECO:0000256" key="8">
    <source>
        <dbReference type="SAM" id="Coils"/>
    </source>
</evidence>
<evidence type="ECO:0000256" key="3">
    <source>
        <dbReference type="ARBA" id="ARBA00012438"/>
    </source>
</evidence>
<evidence type="ECO:0000259" key="11">
    <source>
        <dbReference type="PROSITE" id="PS50110"/>
    </source>
</evidence>
<dbReference type="PROSITE" id="PS50110">
    <property type="entry name" value="RESPONSE_REGULATORY"/>
    <property type="match status" value="1"/>
</dbReference>
<dbReference type="InterPro" id="IPR011006">
    <property type="entry name" value="CheY-like_superfamily"/>
</dbReference>
<dbReference type="InterPro" id="IPR003661">
    <property type="entry name" value="HisK_dim/P_dom"/>
</dbReference>
<sequence>MTPDAAAPSPSPALPARALRTLTQFSLAQQLVLLALLPAIVATLGAIAVLTRQHLGSVTHLMQANGQTVALQVAAMAQTPLARMDRRALLRAAQSGSAQPQVQRVQIWTSDGEIVADAESPQSAKAEGLQVVAAVVSDEGGPIGKVMVEISLEAVQKARNNVWLNVAGVLAASLIGVGLAAWWAARRISAPIRELGEAVDRLGAGKEASVQITGTTEVRRLQHGFNQAARALGESQRLLQSRIAQATAELESKNQQLEVASQAKTRLLAAASHDLRQPLHALTLFSDGLSNGETDPLKLQRIEHIRECVDSLDRLFSELLNLSQLDAGVLQPQWIDFPLDRLFDEISRNFRAVAEQQNLRLVVRKTDLWVRCDYVMLSRILNNLVSNSLRHTHEGGVLIGARRRGKGVRIDVCDTGIGIAQQHQKRVFEEFFQIGPARSTGARGMGLGLSTVQRLASLLNTRVELSSVPKRGTVVRVMVRAALPAEAAPVLQAGSTGSPEGEASLVGVRVLVIDDERTILEGLQVVLTNWGADVMAAQSREEALALADQWDRPPDAVVSDLLLREGDNGLDVLAALERHPRGIGAATARLLVTGETKPDRLREVASAGVAVLYKPVSPRVLRQAIAAQLAALASGAGH</sequence>
<name>A0ABU8XG33_9BURK</name>
<feature type="modified residue" description="4-aspartylphosphate" evidence="7">
    <location>
        <position position="560"/>
    </location>
</feature>
<dbReference type="InterPro" id="IPR003594">
    <property type="entry name" value="HATPase_dom"/>
</dbReference>
<keyword evidence="9" id="KW-0812">Transmembrane</keyword>
<comment type="caution">
    <text evidence="13">The sequence shown here is derived from an EMBL/GenBank/DDBJ whole genome shotgun (WGS) entry which is preliminary data.</text>
</comment>
<dbReference type="Gene3D" id="6.10.340.10">
    <property type="match status" value="1"/>
</dbReference>
<dbReference type="InterPro" id="IPR036097">
    <property type="entry name" value="HisK_dim/P_sf"/>
</dbReference>
<feature type="domain" description="Histidine kinase" evidence="10">
    <location>
        <begin position="270"/>
        <end position="483"/>
    </location>
</feature>
<dbReference type="PROSITE" id="PS50885">
    <property type="entry name" value="HAMP"/>
    <property type="match status" value="1"/>
</dbReference>
<keyword evidence="9" id="KW-1133">Transmembrane helix</keyword>
<dbReference type="PROSITE" id="PS50109">
    <property type="entry name" value="HIS_KIN"/>
    <property type="match status" value="1"/>
</dbReference>
<dbReference type="SUPFAM" id="SSF55874">
    <property type="entry name" value="ATPase domain of HSP90 chaperone/DNA topoisomerase II/histidine kinase"/>
    <property type="match status" value="1"/>
</dbReference>
<dbReference type="Proteomes" id="UP001367030">
    <property type="component" value="Unassembled WGS sequence"/>
</dbReference>
<feature type="transmembrane region" description="Helical" evidence="9">
    <location>
        <begin position="27"/>
        <end position="50"/>
    </location>
</feature>
<dbReference type="SMART" id="SM00388">
    <property type="entry name" value="HisKA"/>
    <property type="match status" value="1"/>
</dbReference>
<dbReference type="Pfam" id="PF02518">
    <property type="entry name" value="HATPase_c"/>
    <property type="match status" value="1"/>
</dbReference>
<dbReference type="EC" id="2.7.13.3" evidence="3"/>
<accession>A0ABU8XG33</accession>
<dbReference type="InterPro" id="IPR004358">
    <property type="entry name" value="Sig_transdc_His_kin-like_C"/>
</dbReference>
<evidence type="ECO:0000313" key="13">
    <source>
        <dbReference type="EMBL" id="MEJ8857944.1"/>
    </source>
</evidence>
<dbReference type="InterPro" id="IPR005467">
    <property type="entry name" value="His_kinase_dom"/>
</dbReference>
<dbReference type="SUPFAM" id="SSF52172">
    <property type="entry name" value="CheY-like"/>
    <property type="match status" value="1"/>
</dbReference>
<protein>
    <recommendedName>
        <fullName evidence="3">histidine kinase</fullName>
        <ecNumber evidence="3">2.7.13.3</ecNumber>
    </recommendedName>
</protein>
<dbReference type="CDD" id="cd00082">
    <property type="entry name" value="HisKA"/>
    <property type="match status" value="1"/>
</dbReference>
<dbReference type="SMART" id="SM00448">
    <property type="entry name" value="REC"/>
    <property type="match status" value="1"/>
</dbReference>
<dbReference type="InterPro" id="IPR003660">
    <property type="entry name" value="HAMP_dom"/>
</dbReference>